<accession>N1Q4G8</accession>
<evidence type="ECO:0000313" key="2">
    <source>
        <dbReference type="EMBL" id="EME49690.1"/>
    </source>
</evidence>
<feature type="chain" id="PRO_5004109558" description="Apple domain-containing protein" evidence="1">
    <location>
        <begin position="18"/>
        <end position="391"/>
    </location>
</feature>
<evidence type="ECO:0000313" key="3">
    <source>
        <dbReference type="Proteomes" id="UP000016933"/>
    </source>
</evidence>
<dbReference type="HOGENOM" id="CLU_683509_0_0_1"/>
<dbReference type="STRING" id="675120.N1Q4G8"/>
<keyword evidence="3" id="KW-1185">Reference proteome</keyword>
<sequence length="391" mass="41193">MRLLILPLAALAALVAADSTSTFSQQFCKTALYTKKGSGGTTTKASTIYLTRTIESTVTPTITVTPKSVTCTRHFTTTVSTTKTLPQTTNTFSKTELFTETSTVLTTFITTSTSTSFETTTSTLDTTTVAASGVIPISSALAANGHTVSKKRRRSSSDRVQDARPVAIQERAVAQRIICGSDGTITFDPPQYSGTVTCFKAVQIVTTKVLTSTAKKTRTMTAPQRKTTKTLYTTRTKTLTETPVAASTTVTFSHTDTITTTSTASSTVVVPYTTTSTIYAPQPTAYTACSKDNIASFVDGKRIYNIAVTDPNHGFSFGSNTADAYSCCAQCVQSGTCGGSTWHPASGTCYFFPVVGATCSPTSQSGTFLTQNGTNLGFEVSNSPCGEVALG</sequence>
<reference evidence="2 3" key="2">
    <citation type="journal article" date="2012" name="PLoS Pathog.">
        <title>Diverse lifestyles and strategies of plant pathogenesis encoded in the genomes of eighteen Dothideomycetes fungi.</title>
        <authorList>
            <person name="Ohm R.A."/>
            <person name="Feau N."/>
            <person name="Henrissat B."/>
            <person name="Schoch C.L."/>
            <person name="Horwitz B.A."/>
            <person name="Barry K.W."/>
            <person name="Condon B.J."/>
            <person name="Copeland A.C."/>
            <person name="Dhillon B."/>
            <person name="Glaser F."/>
            <person name="Hesse C.N."/>
            <person name="Kosti I."/>
            <person name="LaButti K."/>
            <person name="Lindquist E.A."/>
            <person name="Lucas S."/>
            <person name="Salamov A.A."/>
            <person name="Bradshaw R.E."/>
            <person name="Ciuffetti L."/>
            <person name="Hamelin R.C."/>
            <person name="Kema G.H.J."/>
            <person name="Lawrence C."/>
            <person name="Scott J.A."/>
            <person name="Spatafora J.W."/>
            <person name="Turgeon B.G."/>
            <person name="de Wit P.J.G.M."/>
            <person name="Zhong S."/>
            <person name="Goodwin S.B."/>
            <person name="Grigoriev I.V."/>
        </authorList>
    </citation>
    <scope>NUCLEOTIDE SEQUENCE [LARGE SCALE GENOMIC DNA]</scope>
    <source>
        <strain evidence="3">NZE10 / CBS 128990</strain>
    </source>
</reference>
<gene>
    <name evidence="2" type="ORF">DOTSEDRAFT_76918</name>
</gene>
<evidence type="ECO:0008006" key="4">
    <source>
        <dbReference type="Google" id="ProtNLM"/>
    </source>
</evidence>
<name>N1Q4G8_DOTSN</name>
<dbReference type="eggNOG" id="ENOG502RV5S">
    <property type="taxonomic scope" value="Eukaryota"/>
</dbReference>
<evidence type="ECO:0000256" key="1">
    <source>
        <dbReference type="SAM" id="SignalP"/>
    </source>
</evidence>
<dbReference type="Proteomes" id="UP000016933">
    <property type="component" value="Unassembled WGS sequence"/>
</dbReference>
<organism evidence="2 3">
    <name type="scientific">Dothistroma septosporum (strain NZE10 / CBS 128990)</name>
    <name type="common">Red band needle blight fungus</name>
    <name type="synonym">Mycosphaerella pini</name>
    <dbReference type="NCBI Taxonomy" id="675120"/>
    <lineage>
        <taxon>Eukaryota</taxon>
        <taxon>Fungi</taxon>
        <taxon>Dikarya</taxon>
        <taxon>Ascomycota</taxon>
        <taxon>Pezizomycotina</taxon>
        <taxon>Dothideomycetes</taxon>
        <taxon>Dothideomycetidae</taxon>
        <taxon>Mycosphaerellales</taxon>
        <taxon>Mycosphaerellaceae</taxon>
        <taxon>Dothistroma</taxon>
    </lineage>
</organism>
<dbReference type="EMBL" id="KB446535">
    <property type="protein sequence ID" value="EME49690.1"/>
    <property type="molecule type" value="Genomic_DNA"/>
</dbReference>
<proteinExistence type="predicted"/>
<reference evidence="3" key="1">
    <citation type="journal article" date="2012" name="PLoS Genet.">
        <title>The genomes of the fungal plant pathogens Cladosporium fulvum and Dothistroma septosporum reveal adaptation to different hosts and lifestyles but also signatures of common ancestry.</title>
        <authorList>
            <person name="de Wit P.J.G.M."/>
            <person name="van der Burgt A."/>
            <person name="Oekmen B."/>
            <person name="Stergiopoulos I."/>
            <person name="Abd-Elsalam K.A."/>
            <person name="Aerts A.L."/>
            <person name="Bahkali A.H."/>
            <person name="Beenen H.G."/>
            <person name="Chettri P."/>
            <person name="Cox M.P."/>
            <person name="Datema E."/>
            <person name="de Vries R.P."/>
            <person name="Dhillon B."/>
            <person name="Ganley A.R."/>
            <person name="Griffiths S.A."/>
            <person name="Guo Y."/>
            <person name="Hamelin R.C."/>
            <person name="Henrissat B."/>
            <person name="Kabir M.S."/>
            <person name="Jashni M.K."/>
            <person name="Kema G."/>
            <person name="Klaubauf S."/>
            <person name="Lapidus A."/>
            <person name="Levasseur A."/>
            <person name="Lindquist E."/>
            <person name="Mehrabi R."/>
            <person name="Ohm R.A."/>
            <person name="Owen T.J."/>
            <person name="Salamov A."/>
            <person name="Schwelm A."/>
            <person name="Schijlen E."/>
            <person name="Sun H."/>
            <person name="van den Burg H.A."/>
            <person name="van Ham R.C.H.J."/>
            <person name="Zhang S."/>
            <person name="Goodwin S.B."/>
            <person name="Grigoriev I.V."/>
            <person name="Collemare J."/>
            <person name="Bradshaw R.E."/>
        </authorList>
    </citation>
    <scope>NUCLEOTIDE SEQUENCE [LARGE SCALE GENOMIC DNA]</scope>
    <source>
        <strain evidence="3">NZE10 / CBS 128990</strain>
    </source>
</reference>
<dbReference type="OMA" id="DAYKCCT"/>
<feature type="signal peptide" evidence="1">
    <location>
        <begin position="1"/>
        <end position="17"/>
    </location>
</feature>
<dbReference type="OrthoDB" id="5428787at2759"/>
<dbReference type="AlphaFoldDB" id="N1Q4G8"/>
<protein>
    <recommendedName>
        <fullName evidence="4">Apple domain-containing protein</fullName>
    </recommendedName>
</protein>
<keyword evidence="1" id="KW-0732">Signal</keyword>